<dbReference type="GO" id="GO:0016020">
    <property type="term" value="C:membrane"/>
    <property type="evidence" value="ECO:0007669"/>
    <property type="project" value="UniProtKB-SubCell"/>
</dbReference>
<dbReference type="InterPro" id="IPR017452">
    <property type="entry name" value="GPCR_Rhodpsn_7TM"/>
</dbReference>
<keyword evidence="4 5" id="KW-0472">Membrane</keyword>
<dbReference type="InterPro" id="IPR052954">
    <property type="entry name" value="GPCR-Ligand_Int"/>
</dbReference>
<evidence type="ECO:0000256" key="5">
    <source>
        <dbReference type="SAM" id="Phobius"/>
    </source>
</evidence>
<dbReference type="AlphaFoldDB" id="A0A016WEF6"/>
<feature type="transmembrane region" description="Helical" evidence="5">
    <location>
        <begin position="258"/>
        <end position="282"/>
    </location>
</feature>
<accession>A0A016WEF6</accession>
<keyword evidence="3 5" id="KW-1133">Transmembrane helix</keyword>
<protein>
    <recommendedName>
        <fullName evidence="6">G-protein coupled receptors family 1 profile domain-containing protein</fullName>
    </recommendedName>
</protein>
<keyword evidence="2 5" id="KW-0812">Transmembrane</keyword>
<sequence length="424" mass="48689">MAASFDYEQFTASCRVLFKNPKLTLRQCYGFLDYIKEVSTYDTMGVAECPADLELRRVEHNPKFYSSSCGSVEMLLLMYVVPPLMLLCLLGNLLNLLIYSLSYFDGSSSVHFLRAKAIFNMIFVWSRLLEVIHAWTNPAQSWLEPLFWHTRSYIMTVSNISGTMLTLMVTVETVMCVLMPFLFRQYCTKRTTWFFLVISLSLSTLLHLTLVFTTEITMHPLAIKEHALSESNSTCWYIQNMYLFMMRSNNAYEVIQKVYYWIQTTVAIIIPTVAMLVCSILIVKQFTFKELGEAFSQRRKCVIRMTVATTVSHLLLEGPATLTHAAVALKGASSSEHHYMMCVLNNAINILSIVNATIPFFVFLLCNEQFRHMTAMYLKAHLQTDSARKKTYLSQAGMRCSRVSRMETERSFVETRLLSKASNM</sequence>
<feature type="transmembrane region" description="Helical" evidence="5">
    <location>
        <begin position="84"/>
        <end position="105"/>
    </location>
</feature>
<keyword evidence="8" id="KW-1185">Reference proteome</keyword>
<evidence type="ECO:0000313" key="7">
    <source>
        <dbReference type="EMBL" id="EYC37662.1"/>
    </source>
</evidence>
<comment type="subcellular location">
    <subcellularLocation>
        <location evidence="1">Membrane</location>
    </subcellularLocation>
</comment>
<evidence type="ECO:0000256" key="2">
    <source>
        <dbReference type="ARBA" id="ARBA00022692"/>
    </source>
</evidence>
<dbReference type="PANTHER" id="PTHR46641">
    <property type="entry name" value="FMRFAMIDE RECEPTOR-RELATED"/>
    <property type="match status" value="1"/>
</dbReference>
<evidence type="ECO:0000313" key="8">
    <source>
        <dbReference type="Proteomes" id="UP000024635"/>
    </source>
</evidence>
<evidence type="ECO:0000259" key="6">
    <source>
        <dbReference type="PROSITE" id="PS50262"/>
    </source>
</evidence>
<dbReference type="EMBL" id="JARK01000374">
    <property type="protein sequence ID" value="EYC37662.1"/>
    <property type="molecule type" value="Genomic_DNA"/>
</dbReference>
<organism evidence="7 8">
    <name type="scientific">Ancylostoma ceylanicum</name>
    <dbReference type="NCBI Taxonomy" id="53326"/>
    <lineage>
        <taxon>Eukaryota</taxon>
        <taxon>Metazoa</taxon>
        <taxon>Ecdysozoa</taxon>
        <taxon>Nematoda</taxon>
        <taxon>Chromadorea</taxon>
        <taxon>Rhabditida</taxon>
        <taxon>Rhabditina</taxon>
        <taxon>Rhabditomorpha</taxon>
        <taxon>Strongyloidea</taxon>
        <taxon>Ancylostomatidae</taxon>
        <taxon>Ancylostomatinae</taxon>
        <taxon>Ancylostoma</taxon>
    </lineage>
</organism>
<dbReference type="SUPFAM" id="SSF81321">
    <property type="entry name" value="Family A G protein-coupled receptor-like"/>
    <property type="match status" value="1"/>
</dbReference>
<feature type="transmembrane region" description="Helical" evidence="5">
    <location>
        <begin position="302"/>
        <end position="327"/>
    </location>
</feature>
<name>A0A016WEF6_9BILA</name>
<feature type="domain" description="G-protein coupled receptors family 1 profile" evidence="6">
    <location>
        <begin position="91"/>
        <end position="363"/>
    </location>
</feature>
<evidence type="ECO:0000256" key="1">
    <source>
        <dbReference type="ARBA" id="ARBA00004370"/>
    </source>
</evidence>
<gene>
    <name evidence="7" type="primary">Acey_s0774.g2251</name>
    <name evidence="7" type="synonym">Acey-F13H6.5</name>
    <name evidence="7" type="ORF">Y032_0774g2251</name>
</gene>
<feature type="transmembrane region" description="Helical" evidence="5">
    <location>
        <begin position="156"/>
        <end position="181"/>
    </location>
</feature>
<dbReference type="PANTHER" id="PTHR46641:SF18">
    <property type="entry name" value="G-PROTEIN COUPLED RECEPTORS FAMILY 1 PROFILE DOMAIN-CONTAINING PROTEIN"/>
    <property type="match status" value="1"/>
</dbReference>
<reference evidence="8" key="1">
    <citation type="journal article" date="2015" name="Nat. Genet.">
        <title>The genome and transcriptome of the zoonotic hookworm Ancylostoma ceylanicum identify infection-specific gene families.</title>
        <authorList>
            <person name="Schwarz E.M."/>
            <person name="Hu Y."/>
            <person name="Antoshechkin I."/>
            <person name="Miller M.M."/>
            <person name="Sternberg P.W."/>
            <person name="Aroian R.V."/>
        </authorList>
    </citation>
    <scope>NUCLEOTIDE SEQUENCE</scope>
    <source>
        <strain evidence="8">HY135</strain>
    </source>
</reference>
<feature type="transmembrane region" description="Helical" evidence="5">
    <location>
        <begin position="347"/>
        <end position="366"/>
    </location>
</feature>
<dbReference type="OrthoDB" id="5839164at2759"/>
<feature type="transmembrane region" description="Helical" evidence="5">
    <location>
        <begin position="193"/>
        <end position="212"/>
    </location>
</feature>
<evidence type="ECO:0000256" key="3">
    <source>
        <dbReference type="ARBA" id="ARBA00022989"/>
    </source>
</evidence>
<dbReference type="PROSITE" id="PS50262">
    <property type="entry name" value="G_PROTEIN_RECEP_F1_2"/>
    <property type="match status" value="1"/>
</dbReference>
<dbReference type="Gene3D" id="1.20.1070.10">
    <property type="entry name" value="Rhodopsin 7-helix transmembrane proteins"/>
    <property type="match status" value="1"/>
</dbReference>
<proteinExistence type="predicted"/>
<dbReference type="Proteomes" id="UP000024635">
    <property type="component" value="Unassembled WGS sequence"/>
</dbReference>
<comment type="caution">
    <text evidence="7">The sequence shown here is derived from an EMBL/GenBank/DDBJ whole genome shotgun (WGS) entry which is preliminary data.</text>
</comment>
<evidence type="ECO:0000256" key="4">
    <source>
        <dbReference type="ARBA" id="ARBA00023136"/>
    </source>
</evidence>